<evidence type="ECO:0000313" key="1">
    <source>
        <dbReference type="EMBL" id="QIW12616.1"/>
    </source>
</evidence>
<dbReference type="EMBL" id="CP043424">
    <property type="protein sequence ID" value="QIW12616.1"/>
    <property type="molecule type" value="Genomic_DNA"/>
</dbReference>
<accession>A0ABX6KGQ6</accession>
<dbReference type="Proteomes" id="UP000681131">
    <property type="component" value="Chromosome"/>
</dbReference>
<gene>
    <name evidence="1" type="ORF">FZC43_08160</name>
</gene>
<reference evidence="1 2" key="1">
    <citation type="submission" date="2019-08" db="EMBL/GenBank/DDBJ databases">
        <title>Complete genome sequences of Francisella adeliensis (FSC1325 and FSC1326).</title>
        <authorList>
            <person name="Ohrman C."/>
            <person name="Uneklint I."/>
            <person name="Vallesi A."/>
            <person name="Karlsson L."/>
            <person name="Sjodin A."/>
        </authorList>
    </citation>
    <scope>NUCLEOTIDE SEQUENCE [LARGE SCALE GENOMIC DNA]</scope>
    <source>
        <strain evidence="1 2">FSC1325</strain>
    </source>
</reference>
<evidence type="ECO:0000313" key="2">
    <source>
        <dbReference type="Proteomes" id="UP000681131"/>
    </source>
</evidence>
<protein>
    <submittedName>
        <fullName evidence="1">Uncharacterized protein</fullName>
    </submittedName>
</protein>
<dbReference type="RefSeq" id="WP_162699219.1">
    <property type="nucleotide sequence ID" value="NZ_CP021781.1"/>
</dbReference>
<sequence>MILDKHHYFIDFCNNMEIPLIVCTEEKEIIFKNKFFNILFTKEPFIKILEDTSILKEKHSYKETSDSRFKIRWDIALKVNDFLYITARIIEHIHKKMLTFI</sequence>
<proteinExistence type="predicted"/>
<name>A0ABX6KGQ6_9GAMM</name>
<organism evidence="1 2">
    <name type="scientific">Francisella adeliensis</name>
    <dbReference type="NCBI Taxonomy" id="2007306"/>
    <lineage>
        <taxon>Bacteria</taxon>
        <taxon>Pseudomonadati</taxon>
        <taxon>Pseudomonadota</taxon>
        <taxon>Gammaproteobacteria</taxon>
        <taxon>Thiotrichales</taxon>
        <taxon>Francisellaceae</taxon>
        <taxon>Francisella</taxon>
    </lineage>
</organism>
<keyword evidence="2" id="KW-1185">Reference proteome</keyword>